<dbReference type="CDD" id="cd00487">
    <property type="entry name" value="Pep_deformylase"/>
    <property type="match status" value="1"/>
</dbReference>
<comment type="function">
    <text evidence="6">Removes the formyl group from the N-terminal Met of newly synthesized proteins. Requires at least a dipeptide for an efficient rate of reaction. N-terminal L-methionine is a prerequisite for activity but the enzyme has broad specificity at other positions.</text>
</comment>
<dbReference type="InterPro" id="IPR036821">
    <property type="entry name" value="Peptide_deformylase_sf"/>
</dbReference>
<dbReference type="KEGG" id="bmur:ABE28_001205"/>
<dbReference type="EC" id="3.5.1.88" evidence="6"/>
<feature type="binding site" evidence="6">
    <location>
        <position position="165"/>
    </location>
    <ligand>
        <name>Fe cation</name>
        <dbReference type="ChEBI" id="CHEBI:24875"/>
    </ligand>
</feature>
<dbReference type="HAMAP" id="MF_00163">
    <property type="entry name" value="Pep_deformylase"/>
    <property type="match status" value="1"/>
</dbReference>
<feature type="active site" evidence="6">
    <location>
        <position position="162"/>
    </location>
</feature>
<dbReference type="Pfam" id="PF01327">
    <property type="entry name" value="Pep_deformylase"/>
    <property type="match status" value="1"/>
</dbReference>
<evidence type="ECO:0000256" key="3">
    <source>
        <dbReference type="ARBA" id="ARBA00022801"/>
    </source>
</evidence>
<comment type="similarity">
    <text evidence="1 6">Belongs to the polypeptide deformylase family.</text>
</comment>
<dbReference type="SUPFAM" id="SSF56420">
    <property type="entry name" value="Peptide deformylase"/>
    <property type="match status" value="1"/>
</dbReference>
<dbReference type="RefSeq" id="WP_064462201.1">
    <property type="nucleotide sequence ID" value="NZ_CP017080.1"/>
</dbReference>
<evidence type="ECO:0000313" key="7">
    <source>
        <dbReference type="EMBL" id="AOH52976.1"/>
    </source>
</evidence>
<dbReference type="FunFam" id="3.90.45.10:FF:000002">
    <property type="entry name" value="Peptide deformylase"/>
    <property type="match status" value="1"/>
</dbReference>
<dbReference type="PRINTS" id="PR01576">
    <property type="entry name" value="PDEFORMYLASE"/>
</dbReference>
<keyword evidence="4 6" id="KW-0648">Protein biosynthesis</keyword>
<dbReference type="NCBIfam" id="TIGR00079">
    <property type="entry name" value="pept_deformyl"/>
    <property type="match status" value="1"/>
</dbReference>
<dbReference type="GO" id="GO:0046872">
    <property type="term" value="F:metal ion binding"/>
    <property type="evidence" value="ECO:0007669"/>
    <property type="project" value="UniProtKB-KW"/>
</dbReference>
<dbReference type="PIRSF" id="PIRSF004749">
    <property type="entry name" value="Pep_def"/>
    <property type="match status" value="1"/>
</dbReference>
<accession>A0A1B3XIE0</accession>
<dbReference type="STRING" id="264697.ABE28_001205"/>
<keyword evidence="2 6" id="KW-0479">Metal-binding</keyword>
<dbReference type="Proteomes" id="UP000077926">
    <property type="component" value="Chromosome"/>
</dbReference>
<feature type="binding site" evidence="6">
    <location>
        <position position="161"/>
    </location>
    <ligand>
        <name>Fe cation</name>
        <dbReference type="ChEBI" id="CHEBI:24875"/>
    </ligand>
</feature>
<reference evidence="7 8" key="1">
    <citation type="submission" date="2016-08" db="EMBL/GenBank/DDBJ databases">
        <title>Complete genome sequence of Bacillus muralis G25-68, a strain with toxicity to nematodes.</title>
        <authorList>
            <person name="Zheng Z."/>
        </authorList>
    </citation>
    <scope>NUCLEOTIDE SEQUENCE [LARGE SCALE GENOMIC DNA]</scope>
    <source>
        <strain evidence="7 8">G25-68</strain>
    </source>
</reference>
<feature type="binding site" evidence="6">
    <location>
        <position position="118"/>
    </location>
    <ligand>
        <name>Fe cation</name>
        <dbReference type="ChEBI" id="CHEBI:24875"/>
    </ligand>
</feature>
<organism evidence="7 8">
    <name type="scientific">Peribacillus muralis</name>
    <dbReference type="NCBI Taxonomy" id="264697"/>
    <lineage>
        <taxon>Bacteria</taxon>
        <taxon>Bacillati</taxon>
        <taxon>Bacillota</taxon>
        <taxon>Bacilli</taxon>
        <taxon>Bacillales</taxon>
        <taxon>Bacillaceae</taxon>
        <taxon>Peribacillus</taxon>
    </lineage>
</organism>
<keyword evidence="3 6" id="KW-0378">Hydrolase</keyword>
<dbReference type="GO" id="GO:0006412">
    <property type="term" value="P:translation"/>
    <property type="evidence" value="ECO:0007669"/>
    <property type="project" value="UniProtKB-UniRule"/>
</dbReference>
<keyword evidence="8" id="KW-1185">Reference proteome</keyword>
<protein>
    <recommendedName>
        <fullName evidence="6">Peptide deformylase</fullName>
        <shortName evidence="6">PDF</shortName>
        <ecNumber evidence="6">3.5.1.88</ecNumber>
    </recommendedName>
    <alternativeName>
        <fullName evidence="6">Polypeptide deformylase</fullName>
    </alternativeName>
</protein>
<evidence type="ECO:0000256" key="6">
    <source>
        <dbReference type="HAMAP-Rule" id="MF_00163"/>
    </source>
</evidence>
<evidence type="ECO:0000256" key="5">
    <source>
        <dbReference type="ARBA" id="ARBA00023004"/>
    </source>
</evidence>
<name>A0A1B3XIE0_9BACI</name>
<sequence>MSKFIKDYMITMKDIVREGDPILRQVTQEVSLPISDEDRETLECMMQYLKNSQDPKMQKKYNLREGVGLSANQIGLNKRMFVMYFPDEKGQQYEYALVNPRIVSHSATMIYLPQSEGCLSVDRDIKGYVPRYERVKIKAVDGNGEEIEMRLKGFAAIVFQHELDHLNGMMFYDRINADNPFKLPENVEVKSL</sequence>
<dbReference type="OrthoDB" id="9784988at2"/>
<keyword evidence="5 6" id="KW-0408">Iron</keyword>
<dbReference type="EMBL" id="CP017080">
    <property type="protein sequence ID" value="AOH52976.1"/>
    <property type="molecule type" value="Genomic_DNA"/>
</dbReference>
<evidence type="ECO:0000256" key="4">
    <source>
        <dbReference type="ARBA" id="ARBA00022917"/>
    </source>
</evidence>
<evidence type="ECO:0000313" key="8">
    <source>
        <dbReference type="Proteomes" id="UP000077926"/>
    </source>
</evidence>
<dbReference type="GO" id="GO:0042586">
    <property type="term" value="F:peptide deformylase activity"/>
    <property type="evidence" value="ECO:0007669"/>
    <property type="project" value="UniProtKB-UniRule"/>
</dbReference>
<dbReference type="PANTHER" id="PTHR10458:SF8">
    <property type="entry name" value="PEPTIDE DEFORMYLASE 2"/>
    <property type="match status" value="1"/>
</dbReference>
<dbReference type="Gene3D" id="3.90.45.10">
    <property type="entry name" value="Peptide deformylase"/>
    <property type="match status" value="1"/>
</dbReference>
<gene>
    <name evidence="6" type="primary">def</name>
    <name evidence="7" type="ORF">ABE28_001205</name>
</gene>
<dbReference type="AlphaFoldDB" id="A0A1B3XIE0"/>
<evidence type="ECO:0000256" key="2">
    <source>
        <dbReference type="ARBA" id="ARBA00022723"/>
    </source>
</evidence>
<dbReference type="PANTHER" id="PTHR10458">
    <property type="entry name" value="PEPTIDE DEFORMYLASE"/>
    <property type="match status" value="1"/>
</dbReference>
<comment type="cofactor">
    <cofactor evidence="6">
        <name>Fe(2+)</name>
        <dbReference type="ChEBI" id="CHEBI:29033"/>
    </cofactor>
    <text evidence="6">Binds 1 Fe(2+) ion.</text>
</comment>
<evidence type="ECO:0000256" key="1">
    <source>
        <dbReference type="ARBA" id="ARBA00010759"/>
    </source>
</evidence>
<dbReference type="InterPro" id="IPR023635">
    <property type="entry name" value="Peptide_deformylase"/>
</dbReference>
<proteinExistence type="inferred from homology"/>
<comment type="catalytic activity">
    <reaction evidence="6">
        <text>N-terminal N-formyl-L-methionyl-[peptide] + H2O = N-terminal L-methionyl-[peptide] + formate</text>
        <dbReference type="Rhea" id="RHEA:24420"/>
        <dbReference type="Rhea" id="RHEA-COMP:10639"/>
        <dbReference type="Rhea" id="RHEA-COMP:10640"/>
        <dbReference type="ChEBI" id="CHEBI:15377"/>
        <dbReference type="ChEBI" id="CHEBI:15740"/>
        <dbReference type="ChEBI" id="CHEBI:49298"/>
        <dbReference type="ChEBI" id="CHEBI:64731"/>
        <dbReference type="EC" id="3.5.1.88"/>
    </reaction>
</comment>